<gene>
    <name evidence="2" type="ORF">GCM10017584_28930</name>
</gene>
<proteinExistence type="predicted"/>
<dbReference type="AlphaFoldDB" id="A0A9W6HC40"/>
<dbReference type="EMBL" id="BSEN01000014">
    <property type="protein sequence ID" value="GLJ77319.1"/>
    <property type="molecule type" value="Genomic_DNA"/>
</dbReference>
<reference evidence="2" key="2">
    <citation type="submission" date="2023-01" db="EMBL/GenBank/DDBJ databases">
        <authorList>
            <person name="Sun Q."/>
            <person name="Evtushenko L."/>
        </authorList>
    </citation>
    <scope>NUCLEOTIDE SEQUENCE</scope>
    <source>
        <strain evidence="2">VKM Ac-1401</strain>
    </source>
</reference>
<sequence length="58" mass="6317">MTAPPSGESTRKIVTAARWNELKREHTARTARAARRAAWREDDPAAAGDASPIDDEQG</sequence>
<evidence type="ECO:0000256" key="1">
    <source>
        <dbReference type="SAM" id="MobiDB-lite"/>
    </source>
</evidence>
<protein>
    <submittedName>
        <fullName evidence="2">Uncharacterized protein</fullName>
    </submittedName>
</protein>
<evidence type="ECO:0000313" key="3">
    <source>
        <dbReference type="Proteomes" id="UP001142372"/>
    </source>
</evidence>
<comment type="caution">
    <text evidence="2">The sequence shown here is derived from an EMBL/GenBank/DDBJ whole genome shotgun (WGS) entry which is preliminary data.</text>
</comment>
<evidence type="ECO:0000313" key="2">
    <source>
        <dbReference type="EMBL" id="GLJ77319.1"/>
    </source>
</evidence>
<reference evidence="2" key="1">
    <citation type="journal article" date="2014" name="Int. J. Syst. Evol. Microbiol.">
        <title>Complete genome sequence of Corynebacterium casei LMG S-19264T (=DSM 44701T), isolated from a smear-ripened cheese.</title>
        <authorList>
            <consortium name="US DOE Joint Genome Institute (JGI-PGF)"/>
            <person name="Walter F."/>
            <person name="Albersmeier A."/>
            <person name="Kalinowski J."/>
            <person name="Ruckert C."/>
        </authorList>
    </citation>
    <scope>NUCLEOTIDE SEQUENCE</scope>
    <source>
        <strain evidence="2">VKM Ac-1401</strain>
    </source>
</reference>
<feature type="region of interest" description="Disordered" evidence="1">
    <location>
        <begin position="25"/>
        <end position="58"/>
    </location>
</feature>
<accession>A0A9W6HC40</accession>
<keyword evidence="3" id="KW-1185">Reference proteome</keyword>
<organism evidence="2 3">
    <name type="scientific">Leifsonia poae</name>
    <dbReference type="NCBI Taxonomy" id="110933"/>
    <lineage>
        <taxon>Bacteria</taxon>
        <taxon>Bacillati</taxon>
        <taxon>Actinomycetota</taxon>
        <taxon>Actinomycetes</taxon>
        <taxon>Micrococcales</taxon>
        <taxon>Microbacteriaceae</taxon>
        <taxon>Leifsonia</taxon>
    </lineage>
</organism>
<dbReference type="RefSeq" id="WP_271177965.1">
    <property type="nucleotide sequence ID" value="NZ_BAAAJO010000001.1"/>
</dbReference>
<name>A0A9W6HC40_9MICO</name>
<dbReference type="Proteomes" id="UP001142372">
    <property type="component" value="Unassembled WGS sequence"/>
</dbReference>